<sequence length="227" mass="26471">MKGSYSSFSGESFLASVELYIWETYCSYGNVNTFTLAELEKLNAGSKFKNINTNYTFCKVPTLESVIELCQEKEIYIFFDLKNNNNYIINGLLHFYHKYPYLYSHSTVCSFDWSLIRKIRTLDNEIMGGLSFQNRLIYKAINFGWLTPFVKSVVEIFRIVQLYFVCSYTGNSFLLPEIDVATRSFVSAMTFCDVEPTFWVANDVRTKKTIIQLDRAYMSDIYDNIKL</sequence>
<dbReference type="EMBL" id="LWCA01001945">
    <property type="protein sequence ID" value="OAF64304.1"/>
    <property type="molecule type" value="Genomic_DNA"/>
</dbReference>
<dbReference type="OrthoDB" id="197419at2759"/>
<protein>
    <submittedName>
        <fullName evidence="1">Uncharacterized protein</fullName>
    </submittedName>
</protein>
<evidence type="ECO:0000313" key="1">
    <source>
        <dbReference type="EMBL" id="OAF64304.1"/>
    </source>
</evidence>
<accession>A0A177AST8</accession>
<dbReference type="GO" id="GO:0005886">
    <property type="term" value="C:plasma membrane"/>
    <property type="evidence" value="ECO:0007669"/>
    <property type="project" value="TreeGrafter"/>
</dbReference>
<dbReference type="SUPFAM" id="SSF51695">
    <property type="entry name" value="PLC-like phosphodiesterases"/>
    <property type="match status" value="1"/>
</dbReference>
<dbReference type="PANTHER" id="PTHR46320">
    <property type="entry name" value="GLYCEROPHOSPHODIESTER PHOSPHODIESTERASE 1"/>
    <property type="match status" value="1"/>
</dbReference>
<keyword evidence="2" id="KW-1185">Reference proteome</keyword>
<dbReference type="AlphaFoldDB" id="A0A177AST8"/>
<dbReference type="Proteomes" id="UP000078046">
    <property type="component" value="Unassembled WGS sequence"/>
</dbReference>
<organism evidence="1 2">
    <name type="scientific">Intoshia linei</name>
    <dbReference type="NCBI Taxonomy" id="1819745"/>
    <lineage>
        <taxon>Eukaryota</taxon>
        <taxon>Metazoa</taxon>
        <taxon>Spiralia</taxon>
        <taxon>Lophotrochozoa</taxon>
        <taxon>Mesozoa</taxon>
        <taxon>Orthonectida</taxon>
        <taxon>Rhopaluridae</taxon>
        <taxon>Intoshia</taxon>
    </lineage>
</organism>
<reference evidence="1 2" key="1">
    <citation type="submission" date="2016-04" db="EMBL/GenBank/DDBJ databases">
        <title>The genome of Intoshia linei affirms orthonectids as highly simplified spiralians.</title>
        <authorList>
            <person name="Mikhailov K.V."/>
            <person name="Slusarev G.S."/>
            <person name="Nikitin M.A."/>
            <person name="Logacheva M.D."/>
            <person name="Penin A."/>
            <person name="Aleoshin V."/>
            <person name="Panchin Y.V."/>
        </authorList>
    </citation>
    <scope>NUCLEOTIDE SEQUENCE [LARGE SCALE GENOMIC DNA]</scope>
    <source>
        <strain evidence="1">Intl2013</strain>
        <tissue evidence="1">Whole animal</tissue>
    </source>
</reference>
<gene>
    <name evidence="1" type="ORF">A3Q56_07995</name>
</gene>
<evidence type="ECO:0000313" key="2">
    <source>
        <dbReference type="Proteomes" id="UP000078046"/>
    </source>
</evidence>
<dbReference type="InterPro" id="IPR017946">
    <property type="entry name" value="PLC-like_Pdiesterase_TIM-brl"/>
</dbReference>
<proteinExistence type="predicted"/>
<dbReference type="GO" id="GO:0006644">
    <property type="term" value="P:phospholipid metabolic process"/>
    <property type="evidence" value="ECO:0007669"/>
    <property type="project" value="TreeGrafter"/>
</dbReference>
<name>A0A177AST8_9BILA</name>
<dbReference type="GO" id="GO:0006580">
    <property type="term" value="P:ethanolamine metabolic process"/>
    <property type="evidence" value="ECO:0007669"/>
    <property type="project" value="TreeGrafter"/>
</dbReference>
<dbReference type="GO" id="GO:0070291">
    <property type="term" value="P:N-acylethanolamine metabolic process"/>
    <property type="evidence" value="ECO:0007669"/>
    <property type="project" value="TreeGrafter"/>
</dbReference>
<comment type="caution">
    <text evidence="1">The sequence shown here is derived from an EMBL/GenBank/DDBJ whole genome shotgun (WGS) entry which is preliminary data.</text>
</comment>
<dbReference type="PANTHER" id="PTHR46320:SF1">
    <property type="entry name" value="GLYCEROPHOSPHODIESTER PHOSPHODIESTERASE 1"/>
    <property type="match status" value="1"/>
</dbReference>
<dbReference type="Gene3D" id="3.20.20.190">
    <property type="entry name" value="Phosphatidylinositol (PI) phosphodiesterase"/>
    <property type="match status" value="1"/>
</dbReference>
<dbReference type="GO" id="GO:0008889">
    <property type="term" value="F:glycerophosphodiester phosphodiesterase activity"/>
    <property type="evidence" value="ECO:0007669"/>
    <property type="project" value="TreeGrafter"/>
</dbReference>